<dbReference type="Proteomes" id="UP001187192">
    <property type="component" value="Unassembled WGS sequence"/>
</dbReference>
<evidence type="ECO:0000256" key="1">
    <source>
        <dbReference type="SAM" id="MobiDB-lite"/>
    </source>
</evidence>
<gene>
    <name evidence="2" type="ORF">TIFTF001_000845</name>
</gene>
<organism evidence="2 3">
    <name type="scientific">Ficus carica</name>
    <name type="common">Common fig</name>
    <dbReference type="NCBI Taxonomy" id="3494"/>
    <lineage>
        <taxon>Eukaryota</taxon>
        <taxon>Viridiplantae</taxon>
        <taxon>Streptophyta</taxon>
        <taxon>Embryophyta</taxon>
        <taxon>Tracheophyta</taxon>
        <taxon>Spermatophyta</taxon>
        <taxon>Magnoliopsida</taxon>
        <taxon>eudicotyledons</taxon>
        <taxon>Gunneridae</taxon>
        <taxon>Pentapetalae</taxon>
        <taxon>rosids</taxon>
        <taxon>fabids</taxon>
        <taxon>Rosales</taxon>
        <taxon>Moraceae</taxon>
        <taxon>Ficeae</taxon>
        <taxon>Ficus</taxon>
    </lineage>
</organism>
<reference evidence="2" key="1">
    <citation type="submission" date="2023-07" db="EMBL/GenBank/DDBJ databases">
        <title>draft genome sequence of fig (Ficus carica).</title>
        <authorList>
            <person name="Takahashi T."/>
            <person name="Nishimura K."/>
        </authorList>
    </citation>
    <scope>NUCLEOTIDE SEQUENCE</scope>
</reference>
<sequence>MTQSPPSPPPPPGPPPLPGASAAGGVQLRCAGCGIGSHGGDYGRTITQKQVGYHAAVSGSQH</sequence>
<dbReference type="AlphaFoldDB" id="A0AA87YXD3"/>
<accession>A0AA87YXD3</accession>
<dbReference type="Gramene" id="FCD_00001114-RA">
    <property type="protein sequence ID" value="FCD_00001114-RA:cds"/>
    <property type="gene ID" value="FCD_00001114"/>
</dbReference>
<proteinExistence type="predicted"/>
<evidence type="ECO:0000313" key="2">
    <source>
        <dbReference type="EMBL" id="GMN25207.1"/>
    </source>
</evidence>
<feature type="compositionally biased region" description="Pro residues" evidence="1">
    <location>
        <begin position="1"/>
        <end position="18"/>
    </location>
</feature>
<keyword evidence="3" id="KW-1185">Reference proteome</keyword>
<protein>
    <submittedName>
        <fullName evidence="2">Uncharacterized protein</fullName>
    </submittedName>
</protein>
<evidence type="ECO:0000313" key="3">
    <source>
        <dbReference type="Proteomes" id="UP001187192"/>
    </source>
</evidence>
<comment type="caution">
    <text evidence="2">The sequence shown here is derived from an EMBL/GenBank/DDBJ whole genome shotgun (WGS) entry which is preliminary data.</text>
</comment>
<name>A0AA87YXD3_FICCA</name>
<feature type="region of interest" description="Disordered" evidence="1">
    <location>
        <begin position="1"/>
        <end position="24"/>
    </location>
</feature>
<dbReference type="EMBL" id="BTGU01000001">
    <property type="protein sequence ID" value="GMN25207.1"/>
    <property type="molecule type" value="Genomic_DNA"/>
</dbReference>